<dbReference type="PRINTS" id="PR01011">
    <property type="entry name" value="GLUTPROXDASE"/>
</dbReference>
<dbReference type="GO" id="GO:0140824">
    <property type="term" value="F:thioredoxin-dependent peroxiredoxin activity"/>
    <property type="evidence" value="ECO:0007669"/>
    <property type="project" value="UniProtKB-EC"/>
</dbReference>
<dbReference type="InterPro" id="IPR013766">
    <property type="entry name" value="Thioredoxin_domain"/>
</dbReference>
<dbReference type="Pfam" id="PF00255">
    <property type="entry name" value="GSHPx"/>
    <property type="match status" value="1"/>
</dbReference>
<organism evidence="9 10">
    <name type="scientific">Monosporascus ibericus</name>
    <dbReference type="NCBI Taxonomy" id="155417"/>
    <lineage>
        <taxon>Eukaryota</taxon>
        <taxon>Fungi</taxon>
        <taxon>Dikarya</taxon>
        <taxon>Ascomycota</taxon>
        <taxon>Pezizomycotina</taxon>
        <taxon>Sordariomycetes</taxon>
        <taxon>Xylariomycetidae</taxon>
        <taxon>Xylariales</taxon>
        <taxon>Xylariales incertae sedis</taxon>
        <taxon>Monosporascus</taxon>
    </lineage>
</organism>
<dbReference type="EMBL" id="QJNU01000398">
    <property type="protein sequence ID" value="RYP00050.1"/>
    <property type="molecule type" value="Genomic_DNA"/>
</dbReference>
<dbReference type="InterPro" id="IPR036249">
    <property type="entry name" value="Thioredoxin-like_sf"/>
</dbReference>
<evidence type="ECO:0000256" key="7">
    <source>
        <dbReference type="RuleBase" id="RU000499"/>
    </source>
</evidence>
<dbReference type="Gene3D" id="3.40.30.10">
    <property type="entry name" value="Glutaredoxin"/>
    <property type="match status" value="1"/>
</dbReference>
<evidence type="ECO:0000259" key="8">
    <source>
        <dbReference type="PROSITE" id="PS51352"/>
    </source>
</evidence>
<accession>A0A4Q4T6M2</accession>
<protein>
    <recommendedName>
        <fullName evidence="7">Glutathione peroxidase</fullName>
    </recommendedName>
</protein>
<dbReference type="AlphaFoldDB" id="A0A4Q4T6M2"/>
<dbReference type="SUPFAM" id="SSF52833">
    <property type="entry name" value="Thioredoxin-like"/>
    <property type="match status" value="1"/>
</dbReference>
<dbReference type="PANTHER" id="PTHR11592:SF78">
    <property type="entry name" value="GLUTATHIONE PEROXIDASE"/>
    <property type="match status" value="1"/>
</dbReference>
<dbReference type="PROSITE" id="PS00763">
    <property type="entry name" value="GLUTATHIONE_PEROXID_2"/>
    <property type="match status" value="1"/>
</dbReference>
<evidence type="ECO:0000256" key="2">
    <source>
        <dbReference type="ARBA" id="ARBA00022559"/>
    </source>
</evidence>
<dbReference type="OrthoDB" id="446890at2759"/>
<proteinExistence type="inferred from homology"/>
<reference evidence="9 10" key="1">
    <citation type="submission" date="2018-06" db="EMBL/GenBank/DDBJ databases">
        <title>Complete Genomes of Monosporascus.</title>
        <authorList>
            <person name="Robinson A.J."/>
            <person name="Natvig D.O."/>
        </authorList>
    </citation>
    <scope>NUCLEOTIDE SEQUENCE [LARGE SCALE GENOMIC DNA]</scope>
    <source>
        <strain evidence="9 10">CBS 110550</strain>
    </source>
</reference>
<sequence>MASATTFYDFKPLDKKGNEKPLADYKGKVVLVVNTASKCGFTPQYAGLEKLYKDVKAKYPEDFEILGFPCNQFGSQEPGSNDDIQNFCQVNYGVSFPIMGKTDVNGDSANPLFEWLKTEKPGIMGLKRVKWNFEKFLVGRDGRVKDRWASTTKPESLEPHIIAELEKKATSYPPQAALDASTGSTLRNTAYAIRPTNVPWVPGARYRIFQLSGLNRAYGSPPKITIRNGSERRGVSERYGTFWDCGHTIAADPGRLQDDGHSRSPISA</sequence>
<keyword evidence="2 7" id="KW-0575">Peroxidase</keyword>
<evidence type="ECO:0000256" key="4">
    <source>
        <dbReference type="ARBA" id="ARBA00023002"/>
    </source>
</evidence>
<dbReference type="InterPro" id="IPR029760">
    <property type="entry name" value="GPX_CS"/>
</dbReference>
<evidence type="ECO:0000256" key="1">
    <source>
        <dbReference type="ARBA" id="ARBA00006926"/>
    </source>
</evidence>
<keyword evidence="5" id="KW-0676">Redox-active center</keyword>
<gene>
    <name evidence="9" type="ORF">DL764_006626</name>
</gene>
<keyword evidence="10" id="KW-1185">Reference proteome</keyword>
<evidence type="ECO:0000256" key="5">
    <source>
        <dbReference type="ARBA" id="ARBA00023284"/>
    </source>
</evidence>
<evidence type="ECO:0000256" key="6">
    <source>
        <dbReference type="ARBA" id="ARBA00049091"/>
    </source>
</evidence>
<evidence type="ECO:0000313" key="10">
    <source>
        <dbReference type="Proteomes" id="UP000293360"/>
    </source>
</evidence>
<evidence type="ECO:0000313" key="9">
    <source>
        <dbReference type="EMBL" id="RYP00050.1"/>
    </source>
</evidence>
<comment type="similarity">
    <text evidence="1 7">Belongs to the glutathione peroxidase family.</text>
</comment>
<keyword evidence="3" id="KW-0049">Antioxidant</keyword>
<dbReference type="GO" id="GO:0034599">
    <property type="term" value="P:cellular response to oxidative stress"/>
    <property type="evidence" value="ECO:0007669"/>
    <property type="project" value="TreeGrafter"/>
</dbReference>
<dbReference type="PROSITE" id="PS51355">
    <property type="entry name" value="GLUTATHIONE_PEROXID_3"/>
    <property type="match status" value="1"/>
</dbReference>
<dbReference type="STRING" id="155417.A0A4Q4T6M2"/>
<dbReference type="InterPro" id="IPR000889">
    <property type="entry name" value="Glutathione_peroxidase"/>
</dbReference>
<dbReference type="Proteomes" id="UP000293360">
    <property type="component" value="Unassembled WGS sequence"/>
</dbReference>
<keyword evidence="4 7" id="KW-0560">Oxidoreductase</keyword>
<feature type="domain" description="Thioredoxin" evidence="8">
    <location>
        <begin position="1"/>
        <end position="166"/>
    </location>
</feature>
<dbReference type="PROSITE" id="PS00460">
    <property type="entry name" value="GLUTATHIONE_PEROXID_1"/>
    <property type="match status" value="1"/>
</dbReference>
<evidence type="ECO:0000256" key="3">
    <source>
        <dbReference type="ARBA" id="ARBA00022862"/>
    </source>
</evidence>
<dbReference type="PROSITE" id="PS51352">
    <property type="entry name" value="THIOREDOXIN_2"/>
    <property type="match status" value="1"/>
</dbReference>
<dbReference type="PANTHER" id="PTHR11592">
    <property type="entry name" value="GLUTATHIONE PEROXIDASE"/>
    <property type="match status" value="1"/>
</dbReference>
<dbReference type="InterPro" id="IPR029759">
    <property type="entry name" value="GPX_AS"/>
</dbReference>
<name>A0A4Q4T6M2_9PEZI</name>
<dbReference type="FunFam" id="3.40.30.10:FF:000010">
    <property type="entry name" value="Glutathione peroxidase"/>
    <property type="match status" value="1"/>
</dbReference>
<comment type="caution">
    <text evidence="9">The sequence shown here is derived from an EMBL/GenBank/DDBJ whole genome shotgun (WGS) entry which is preliminary data.</text>
</comment>
<dbReference type="CDD" id="cd00340">
    <property type="entry name" value="GSH_Peroxidase"/>
    <property type="match status" value="1"/>
</dbReference>
<comment type="catalytic activity">
    <reaction evidence="6">
        <text>a hydroperoxide + [thioredoxin]-dithiol = an alcohol + [thioredoxin]-disulfide + H2O</text>
        <dbReference type="Rhea" id="RHEA:62620"/>
        <dbReference type="Rhea" id="RHEA-COMP:10698"/>
        <dbReference type="Rhea" id="RHEA-COMP:10700"/>
        <dbReference type="ChEBI" id="CHEBI:15377"/>
        <dbReference type="ChEBI" id="CHEBI:29950"/>
        <dbReference type="ChEBI" id="CHEBI:30879"/>
        <dbReference type="ChEBI" id="CHEBI:35924"/>
        <dbReference type="ChEBI" id="CHEBI:50058"/>
        <dbReference type="EC" id="1.11.1.24"/>
    </reaction>
</comment>